<dbReference type="InterPro" id="IPR025422">
    <property type="entry name" value="TGA_domain"/>
</dbReference>
<evidence type="ECO:0000259" key="10">
    <source>
        <dbReference type="PROSITE" id="PS50217"/>
    </source>
</evidence>
<feature type="compositionally biased region" description="Polar residues" evidence="9">
    <location>
        <begin position="94"/>
        <end position="103"/>
    </location>
</feature>
<evidence type="ECO:0000256" key="4">
    <source>
        <dbReference type="ARBA" id="ARBA00023125"/>
    </source>
</evidence>
<keyword evidence="4" id="KW-0238">DNA-binding</keyword>
<organism evidence="12 13">
    <name type="scientific">Gossypium stocksii</name>
    <dbReference type="NCBI Taxonomy" id="47602"/>
    <lineage>
        <taxon>Eukaryota</taxon>
        <taxon>Viridiplantae</taxon>
        <taxon>Streptophyta</taxon>
        <taxon>Embryophyta</taxon>
        <taxon>Tracheophyta</taxon>
        <taxon>Spermatophyta</taxon>
        <taxon>Magnoliopsida</taxon>
        <taxon>eudicotyledons</taxon>
        <taxon>Gunneridae</taxon>
        <taxon>Pentapetalae</taxon>
        <taxon>rosids</taxon>
        <taxon>malvids</taxon>
        <taxon>Malvales</taxon>
        <taxon>Malvaceae</taxon>
        <taxon>Malvoideae</taxon>
        <taxon>Gossypium</taxon>
    </lineage>
</organism>
<protein>
    <submittedName>
        <fullName evidence="12">Uncharacterized protein</fullName>
    </submittedName>
</protein>
<keyword evidence="7" id="KW-0539">Nucleus</keyword>
<accession>A0A9D3VNU0</accession>
<feature type="compositionally biased region" description="Basic and acidic residues" evidence="9">
    <location>
        <begin position="184"/>
        <end position="193"/>
    </location>
</feature>
<keyword evidence="6" id="KW-0804">Transcription</keyword>
<gene>
    <name evidence="12" type="ORF">J1N35_017724</name>
</gene>
<keyword evidence="8" id="KW-0175">Coiled coil</keyword>
<feature type="coiled-coil region" evidence="8">
    <location>
        <begin position="211"/>
        <end position="238"/>
    </location>
</feature>
<dbReference type="PANTHER" id="PTHR45693">
    <property type="entry name" value="TRANSCRIPTION FACTOR TGA9"/>
    <property type="match status" value="1"/>
</dbReference>
<dbReference type="GO" id="GO:0005634">
    <property type="term" value="C:nucleus"/>
    <property type="evidence" value="ECO:0007669"/>
    <property type="project" value="UniProtKB-SubCell"/>
</dbReference>
<dbReference type="OrthoDB" id="2015618at2759"/>
<dbReference type="FunFam" id="1.20.5.170:FF:000019">
    <property type="entry name" value="BZIP family transcription factor"/>
    <property type="match status" value="1"/>
</dbReference>
<reference evidence="12 13" key="1">
    <citation type="journal article" date="2021" name="Plant Biotechnol. J.">
        <title>Multi-omics assisted identification of the key and species-specific regulatory components of drought-tolerant mechanisms in Gossypium stocksii.</title>
        <authorList>
            <person name="Yu D."/>
            <person name="Ke L."/>
            <person name="Zhang D."/>
            <person name="Wu Y."/>
            <person name="Sun Y."/>
            <person name="Mei J."/>
            <person name="Sun J."/>
            <person name="Sun Y."/>
        </authorList>
    </citation>
    <scope>NUCLEOTIDE SEQUENCE [LARGE SCALE GENOMIC DNA]</scope>
    <source>
        <strain evidence="13">cv. E1</strain>
        <tissue evidence="12">Leaf</tissue>
    </source>
</reference>
<dbReference type="CDD" id="cd14708">
    <property type="entry name" value="bZIP_HBP1b-like"/>
    <property type="match status" value="1"/>
</dbReference>
<dbReference type="PROSITE" id="PS50217">
    <property type="entry name" value="BZIP"/>
    <property type="match status" value="1"/>
</dbReference>
<feature type="compositionally biased region" description="Polar residues" evidence="9">
    <location>
        <begin position="122"/>
        <end position="159"/>
    </location>
</feature>
<sequence>MATSRGNYMNHSIQLQHHQQNNHHQQQQQQHHQHQIQEHNQPHLNQIPYAMMQSSSSSSIPGNFISSNKDSGAYDLGELDQALFLYLDGQDTSTVQDQRNNSGMRPPTLNIFPSQPMHVEPPSSTKTNTGLVSPATSGSKRPSESSMELANARNDTLSSAPHLPVKAVKREGNRKGPTSSSEQEGPKTPDPKTLRRLAQNREAARKSRLRKKAYVQQLESSRIRLTQLEQELQRARTQGMFFGGGNILGGDQGLPVGINNISPDAALFDMEYTRWLEEHHRLMCELRAAVQEHLPENELRIFVDNCLAHLDQVMNLKSMVAKTDVFHLVSGMWKTPAERCFMWMGGFRPSDLIKVILNQIEPLTEQQIMGICALQQSTQEAEEALTQGLEALNQSVSDIITSDSLSCPPNMTNYMGQMAVAINKLSTIEGFVRQAENLRHQVILRLHQILTIRQAARCLLAIAEYFHRLRALSSLWLARPRQDQ</sequence>
<feature type="compositionally biased region" description="Low complexity" evidence="9">
    <location>
        <begin position="16"/>
        <end position="30"/>
    </location>
</feature>
<feature type="region of interest" description="Disordered" evidence="9">
    <location>
        <begin position="94"/>
        <end position="195"/>
    </location>
</feature>
<evidence type="ECO:0000256" key="5">
    <source>
        <dbReference type="ARBA" id="ARBA00023159"/>
    </source>
</evidence>
<dbReference type="InterPro" id="IPR046347">
    <property type="entry name" value="bZIP_sf"/>
</dbReference>
<dbReference type="Pfam" id="PF14144">
    <property type="entry name" value="DOG1"/>
    <property type="match status" value="1"/>
</dbReference>
<dbReference type="AlphaFoldDB" id="A0A9D3VNU0"/>
<evidence type="ECO:0000256" key="8">
    <source>
        <dbReference type="SAM" id="Coils"/>
    </source>
</evidence>
<evidence type="ECO:0000256" key="1">
    <source>
        <dbReference type="ARBA" id="ARBA00004123"/>
    </source>
</evidence>
<evidence type="ECO:0000259" key="11">
    <source>
        <dbReference type="PROSITE" id="PS51806"/>
    </source>
</evidence>
<evidence type="ECO:0000256" key="6">
    <source>
        <dbReference type="ARBA" id="ARBA00023163"/>
    </source>
</evidence>
<keyword evidence="5" id="KW-0010">Activator</keyword>
<dbReference type="GO" id="GO:0000976">
    <property type="term" value="F:transcription cis-regulatory region binding"/>
    <property type="evidence" value="ECO:0007669"/>
    <property type="project" value="UniProtKB-ARBA"/>
</dbReference>
<dbReference type="PANTHER" id="PTHR45693:SF13">
    <property type="entry name" value="TRANSCRIPTION FACTOR TGA10"/>
    <property type="match status" value="1"/>
</dbReference>
<evidence type="ECO:0000313" key="13">
    <source>
        <dbReference type="Proteomes" id="UP000828251"/>
    </source>
</evidence>
<dbReference type="Pfam" id="PF00170">
    <property type="entry name" value="bZIP_1"/>
    <property type="match status" value="1"/>
</dbReference>
<comment type="similarity">
    <text evidence="2">Belongs to the bZIP family.</text>
</comment>
<dbReference type="EMBL" id="JAIQCV010000006">
    <property type="protein sequence ID" value="KAH1090467.1"/>
    <property type="molecule type" value="Genomic_DNA"/>
</dbReference>
<dbReference type="PROSITE" id="PS00036">
    <property type="entry name" value="BZIP_BASIC"/>
    <property type="match status" value="1"/>
</dbReference>
<dbReference type="GO" id="GO:0006351">
    <property type="term" value="P:DNA-templated transcription"/>
    <property type="evidence" value="ECO:0007669"/>
    <property type="project" value="InterPro"/>
</dbReference>
<evidence type="ECO:0000256" key="7">
    <source>
        <dbReference type="ARBA" id="ARBA00023242"/>
    </source>
</evidence>
<dbReference type="GO" id="GO:0003700">
    <property type="term" value="F:DNA-binding transcription factor activity"/>
    <property type="evidence" value="ECO:0007669"/>
    <property type="project" value="InterPro"/>
</dbReference>
<evidence type="ECO:0000256" key="2">
    <source>
        <dbReference type="ARBA" id="ARBA00007163"/>
    </source>
</evidence>
<keyword evidence="13" id="KW-1185">Reference proteome</keyword>
<comment type="caution">
    <text evidence="12">The sequence shown here is derived from an EMBL/GenBank/DDBJ whole genome shotgun (WGS) entry which is preliminary data.</text>
</comment>
<evidence type="ECO:0000256" key="9">
    <source>
        <dbReference type="SAM" id="MobiDB-lite"/>
    </source>
</evidence>
<evidence type="ECO:0000256" key="3">
    <source>
        <dbReference type="ARBA" id="ARBA00023015"/>
    </source>
</evidence>
<dbReference type="Proteomes" id="UP000828251">
    <property type="component" value="Unassembled WGS sequence"/>
</dbReference>
<feature type="domain" description="BZIP" evidence="10">
    <location>
        <begin position="190"/>
        <end position="234"/>
    </location>
</feature>
<dbReference type="SMART" id="SM00338">
    <property type="entry name" value="BRLZ"/>
    <property type="match status" value="1"/>
</dbReference>
<name>A0A9D3VNU0_9ROSI</name>
<dbReference type="Gene3D" id="1.20.5.170">
    <property type="match status" value="1"/>
</dbReference>
<dbReference type="PROSITE" id="PS51806">
    <property type="entry name" value="DOG1"/>
    <property type="match status" value="1"/>
</dbReference>
<feature type="domain" description="DOG1" evidence="11">
    <location>
        <begin position="265"/>
        <end position="479"/>
    </location>
</feature>
<evidence type="ECO:0000313" key="12">
    <source>
        <dbReference type="EMBL" id="KAH1090467.1"/>
    </source>
</evidence>
<keyword evidence="3" id="KW-0805">Transcription regulation</keyword>
<dbReference type="InterPro" id="IPR004827">
    <property type="entry name" value="bZIP"/>
</dbReference>
<dbReference type="SUPFAM" id="SSF57959">
    <property type="entry name" value="Leucine zipper domain"/>
    <property type="match status" value="1"/>
</dbReference>
<comment type="subcellular location">
    <subcellularLocation>
        <location evidence="1">Nucleus</location>
    </subcellularLocation>
</comment>
<proteinExistence type="inferred from homology"/>
<feature type="region of interest" description="Disordered" evidence="9">
    <location>
        <begin position="16"/>
        <end position="38"/>
    </location>
</feature>